<dbReference type="PANTHER" id="PTHR21461:SF69">
    <property type="entry name" value="GLYCOSYLTRANSFERASE FAMILY 92 PROTEIN"/>
    <property type="match status" value="1"/>
</dbReference>
<comment type="caution">
    <text evidence="9">The sequence shown here is derived from an EMBL/GenBank/DDBJ whole genome shotgun (WGS) entry which is preliminary data.</text>
</comment>
<organism evidence="9 10">
    <name type="scientific">Littorina saxatilis</name>
    <dbReference type="NCBI Taxonomy" id="31220"/>
    <lineage>
        <taxon>Eukaryota</taxon>
        <taxon>Metazoa</taxon>
        <taxon>Spiralia</taxon>
        <taxon>Lophotrochozoa</taxon>
        <taxon>Mollusca</taxon>
        <taxon>Gastropoda</taxon>
        <taxon>Caenogastropoda</taxon>
        <taxon>Littorinimorpha</taxon>
        <taxon>Littorinoidea</taxon>
        <taxon>Littorinidae</taxon>
        <taxon>Littorina</taxon>
    </lineage>
</organism>
<name>A0AAN9BRL8_9CAEN</name>
<comment type="subcellular location">
    <subcellularLocation>
        <location evidence="1">Membrane</location>
        <topology evidence="1">Single-pass membrane protein</topology>
    </subcellularLocation>
</comment>
<keyword evidence="5" id="KW-0812">Transmembrane</keyword>
<evidence type="ECO:0000256" key="3">
    <source>
        <dbReference type="ARBA" id="ARBA00022676"/>
    </source>
</evidence>
<dbReference type="PANTHER" id="PTHR21461">
    <property type="entry name" value="GLYCOSYLTRANSFERASE FAMILY 92 PROTEIN"/>
    <property type="match status" value="1"/>
</dbReference>
<evidence type="ECO:0000313" key="9">
    <source>
        <dbReference type="EMBL" id="KAK7109905.1"/>
    </source>
</evidence>
<dbReference type="GO" id="GO:0005737">
    <property type="term" value="C:cytoplasm"/>
    <property type="evidence" value="ECO:0007669"/>
    <property type="project" value="TreeGrafter"/>
</dbReference>
<evidence type="ECO:0000256" key="7">
    <source>
        <dbReference type="ARBA" id="ARBA00023136"/>
    </source>
</evidence>
<keyword evidence="7" id="KW-0472">Membrane</keyword>
<reference evidence="9 10" key="1">
    <citation type="submission" date="2024-02" db="EMBL/GenBank/DDBJ databases">
        <title>Chromosome-scale genome assembly of the rough periwinkle Littorina saxatilis.</title>
        <authorList>
            <person name="De Jode A."/>
            <person name="Faria R."/>
            <person name="Formenti G."/>
            <person name="Sims Y."/>
            <person name="Smith T.P."/>
            <person name="Tracey A."/>
            <person name="Wood J.M.D."/>
            <person name="Zagrodzka Z.B."/>
            <person name="Johannesson K."/>
            <person name="Butlin R.K."/>
            <person name="Leder E.H."/>
        </authorList>
    </citation>
    <scope>NUCLEOTIDE SEQUENCE [LARGE SCALE GENOMIC DNA]</scope>
    <source>
        <strain evidence="9">Snail1</strain>
        <tissue evidence="9">Muscle</tissue>
    </source>
</reference>
<keyword evidence="10" id="KW-1185">Reference proteome</keyword>
<dbReference type="EC" id="2.4.1.-" evidence="8"/>
<accession>A0AAN9BRL8</accession>
<dbReference type="EMBL" id="JBAMIC010000003">
    <property type="protein sequence ID" value="KAK7109905.1"/>
    <property type="molecule type" value="Genomic_DNA"/>
</dbReference>
<evidence type="ECO:0000313" key="10">
    <source>
        <dbReference type="Proteomes" id="UP001374579"/>
    </source>
</evidence>
<dbReference type="GO" id="GO:0016020">
    <property type="term" value="C:membrane"/>
    <property type="evidence" value="ECO:0007669"/>
    <property type="project" value="UniProtKB-SubCell"/>
</dbReference>
<keyword evidence="4 8" id="KW-0808">Transferase</keyword>
<evidence type="ECO:0000256" key="2">
    <source>
        <dbReference type="ARBA" id="ARBA00007647"/>
    </source>
</evidence>
<evidence type="ECO:0000256" key="1">
    <source>
        <dbReference type="ARBA" id="ARBA00004167"/>
    </source>
</evidence>
<evidence type="ECO:0000256" key="8">
    <source>
        <dbReference type="RuleBase" id="RU366017"/>
    </source>
</evidence>
<gene>
    <name evidence="9" type="ORF">V1264_013864</name>
</gene>
<dbReference type="GO" id="GO:0016757">
    <property type="term" value="F:glycosyltransferase activity"/>
    <property type="evidence" value="ECO:0007669"/>
    <property type="project" value="UniProtKB-UniRule"/>
</dbReference>
<evidence type="ECO:0000256" key="4">
    <source>
        <dbReference type="ARBA" id="ARBA00022679"/>
    </source>
</evidence>
<protein>
    <recommendedName>
        <fullName evidence="8">Glycosyltransferase family 92 protein</fullName>
        <ecNumber evidence="8">2.4.1.-</ecNumber>
    </recommendedName>
</protein>
<sequence>MIRVTFKRLLAIVLVICVGGLALSVWNTALFTGNNYINGLMGENKVTGSAPEGLQRAAAYNVTFFTAEKEASNTTRNETQVLCVEVFPSWTTSDPKDTVFTRRVYLYSAFVALHRAPSTGSYVDIVAFQEGNQLLGLKCCAKIPGQAPSLGGEAAIDFPAMSLKDDPASKDLSVFGLVFRCQFPLTATQLGAGHVTLSTTSCPEDDRVYLPVGLPVKKPGELALCGKVAYGHELDPRRLVEWFEMQRLLGVDKILIYDLNNTETVRKIFSHYRETGLLDPLPYKLPGRNWGRVLAPLNIRSHDESLPIWDCRLRLAGYDYVMGIDMDEVILPRIATRLKPFFNEQFQKHGQTASLFFDVQFFVEEWGPVNSTAPLIFLQYLNSTSPRRECFKYVYIPSRTHQLQTHTVYSYPGHSGMIFLDTNLATIFHYRKCPQGWKSCNPPRITDNNMLRFHDEFVPRALAALKSVGL</sequence>
<dbReference type="AlphaFoldDB" id="A0AAN9BRL8"/>
<dbReference type="Proteomes" id="UP001374579">
    <property type="component" value="Unassembled WGS sequence"/>
</dbReference>
<keyword evidence="3 8" id="KW-0328">Glycosyltransferase</keyword>
<evidence type="ECO:0000256" key="5">
    <source>
        <dbReference type="ARBA" id="ARBA00022692"/>
    </source>
</evidence>
<keyword evidence="6" id="KW-1133">Transmembrane helix</keyword>
<evidence type="ECO:0000256" key="6">
    <source>
        <dbReference type="ARBA" id="ARBA00022989"/>
    </source>
</evidence>
<dbReference type="Pfam" id="PF01697">
    <property type="entry name" value="Glyco_transf_92"/>
    <property type="match status" value="1"/>
</dbReference>
<comment type="similarity">
    <text evidence="2 8">Belongs to the glycosyltransferase 92 family.</text>
</comment>
<dbReference type="InterPro" id="IPR008166">
    <property type="entry name" value="Glyco_transf_92"/>
</dbReference>
<proteinExistence type="inferred from homology"/>